<reference evidence="1 2" key="1">
    <citation type="submission" date="2017-11" db="EMBL/GenBank/DDBJ databases">
        <title>Complete genome of a free-living desiccation-tolerant cyanobacterium and its photosynthetic adaptation to extreme terrestrial habitat.</title>
        <authorList>
            <person name="Shang J."/>
        </authorList>
    </citation>
    <scope>NUCLEOTIDE SEQUENCE [LARGE SCALE GENOMIC DNA]</scope>
    <source>
        <strain evidence="1 2">CCNUN1</strain>
        <plasmid evidence="2">pnfsy03</plasmid>
    </source>
</reference>
<gene>
    <name evidence="1" type="ORF">COO91_09288</name>
</gene>
<dbReference type="AlphaFoldDB" id="A0A2K8T676"/>
<dbReference type="EMBL" id="CP024788">
    <property type="protein sequence ID" value="AUB43130.1"/>
    <property type="molecule type" value="Genomic_DNA"/>
</dbReference>
<dbReference type="KEGG" id="nfl:COO91_09288"/>
<protein>
    <submittedName>
        <fullName evidence="1">Uncharacterized protein</fullName>
    </submittedName>
</protein>
<evidence type="ECO:0000313" key="2">
    <source>
        <dbReference type="Proteomes" id="UP000232003"/>
    </source>
</evidence>
<organism evidence="1 2">
    <name type="scientific">Nostoc flagelliforme CCNUN1</name>
    <dbReference type="NCBI Taxonomy" id="2038116"/>
    <lineage>
        <taxon>Bacteria</taxon>
        <taxon>Bacillati</taxon>
        <taxon>Cyanobacteriota</taxon>
        <taxon>Cyanophyceae</taxon>
        <taxon>Nostocales</taxon>
        <taxon>Nostocaceae</taxon>
        <taxon>Nostoc</taxon>
    </lineage>
</organism>
<sequence length="40" mass="4627">MLIPEDTIMKLYAKTIPQTLPDWATVITKSADFFEIEINE</sequence>
<accession>A0A2K8T676</accession>
<keyword evidence="2" id="KW-1185">Reference proteome</keyword>
<proteinExistence type="predicted"/>
<name>A0A2K8T676_9NOSO</name>
<evidence type="ECO:0000313" key="1">
    <source>
        <dbReference type="EMBL" id="AUB43130.1"/>
    </source>
</evidence>
<dbReference type="Proteomes" id="UP000232003">
    <property type="component" value="Plasmid pNFSY03"/>
</dbReference>
<keyword evidence="1" id="KW-0614">Plasmid</keyword>
<geneLocation type="plasmid" evidence="2">
    <name>pnfsy03</name>
</geneLocation>